<organism evidence="1 2">
    <name type="scientific">Arenicella xantha</name>
    <dbReference type="NCBI Taxonomy" id="644221"/>
    <lineage>
        <taxon>Bacteria</taxon>
        <taxon>Pseudomonadati</taxon>
        <taxon>Pseudomonadota</taxon>
        <taxon>Gammaproteobacteria</taxon>
        <taxon>Arenicellales</taxon>
        <taxon>Arenicellaceae</taxon>
        <taxon>Arenicella</taxon>
    </lineage>
</organism>
<evidence type="ECO:0000313" key="1">
    <source>
        <dbReference type="EMBL" id="RBP52956.1"/>
    </source>
</evidence>
<dbReference type="EMBL" id="QNRT01000001">
    <property type="protein sequence ID" value="RBP52956.1"/>
    <property type="molecule type" value="Genomic_DNA"/>
</dbReference>
<keyword evidence="2" id="KW-1185">Reference proteome</keyword>
<protein>
    <recommendedName>
        <fullName evidence="3">Sulfotransferase family protein</fullName>
    </recommendedName>
</protein>
<dbReference type="RefSeq" id="WP_147250898.1">
    <property type="nucleotide sequence ID" value="NZ_QNRT01000001.1"/>
</dbReference>
<proteinExistence type="predicted"/>
<sequence length="227" mass="26338">MKTIVHIGQHRTGTTSLQYFLRDNKKRLLKKGLYVPSKVAGHTHKSHYVLNLYALADNRYSPKKDEIIAARGHAYLNKLKIDIRTGIEKVYRQALARKCTTVLWSNEGLYLLNSVSEYESLKGLFSQYSDQVQVVCCFRDVESFKNSYAQHLTLQGITFSEQLDSYRYVESDSWLFDYERKRALLSIVFDHCVYFQYDSGDNLKVFMQSIGYGDIDCDGYRLNTSTN</sequence>
<reference evidence="1 2" key="1">
    <citation type="submission" date="2018-06" db="EMBL/GenBank/DDBJ databases">
        <title>Genomic Encyclopedia of Type Strains, Phase IV (KMG-IV): sequencing the most valuable type-strain genomes for metagenomic binning, comparative biology and taxonomic classification.</title>
        <authorList>
            <person name="Goeker M."/>
        </authorList>
    </citation>
    <scope>NUCLEOTIDE SEQUENCE [LARGE SCALE GENOMIC DNA]</scope>
    <source>
        <strain evidence="1 2">DSM 24032</strain>
    </source>
</reference>
<dbReference type="OrthoDB" id="547265at2"/>
<dbReference type="AlphaFoldDB" id="A0A395JR73"/>
<name>A0A395JR73_9GAMM</name>
<dbReference type="InterPro" id="IPR027417">
    <property type="entry name" value="P-loop_NTPase"/>
</dbReference>
<comment type="caution">
    <text evidence="1">The sequence shown here is derived from an EMBL/GenBank/DDBJ whole genome shotgun (WGS) entry which is preliminary data.</text>
</comment>
<dbReference type="InParanoid" id="A0A395JR73"/>
<evidence type="ECO:0000313" key="2">
    <source>
        <dbReference type="Proteomes" id="UP000253083"/>
    </source>
</evidence>
<accession>A0A395JR73</accession>
<evidence type="ECO:0008006" key="3">
    <source>
        <dbReference type="Google" id="ProtNLM"/>
    </source>
</evidence>
<dbReference type="Proteomes" id="UP000253083">
    <property type="component" value="Unassembled WGS sequence"/>
</dbReference>
<dbReference type="SUPFAM" id="SSF52540">
    <property type="entry name" value="P-loop containing nucleoside triphosphate hydrolases"/>
    <property type="match status" value="1"/>
</dbReference>
<gene>
    <name evidence="1" type="ORF">DFR28_101340</name>
</gene>